<comment type="caution">
    <text evidence="2">The sequence shown here is derived from an EMBL/GenBank/DDBJ whole genome shotgun (WGS) entry which is preliminary data.</text>
</comment>
<dbReference type="RefSeq" id="WP_192567544.1">
    <property type="nucleotide sequence ID" value="NZ_JACZEP010000006.1"/>
</dbReference>
<feature type="transmembrane region" description="Helical" evidence="1">
    <location>
        <begin position="46"/>
        <end position="66"/>
    </location>
</feature>
<evidence type="ECO:0000313" key="3">
    <source>
        <dbReference type="Proteomes" id="UP000598227"/>
    </source>
</evidence>
<proteinExistence type="predicted"/>
<feature type="transmembrane region" description="Helical" evidence="1">
    <location>
        <begin position="124"/>
        <end position="143"/>
    </location>
</feature>
<dbReference type="Pfam" id="PF09980">
    <property type="entry name" value="DUF2214"/>
    <property type="match status" value="1"/>
</dbReference>
<gene>
    <name evidence="2" type="ORF">IHE39_18685</name>
</gene>
<feature type="transmembrane region" description="Helical" evidence="1">
    <location>
        <begin position="78"/>
        <end position="97"/>
    </location>
</feature>
<dbReference type="InterPro" id="IPR018706">
    <property type="entry name" value="DUF2214_membrane"/>
</dbReference>
<reference evidence="2 3" key="1">
    <citation type="submission" date="2020-09" db="EMBL/GenBank/DDBJ databases">
        <title>Draft Genome Sequence of Aminobacter carboxidus type strain DSM 1086, a soil Gram-negative carboxydobacterium.</title>
        <authorList>
            <person name="Turrini P."/>
            <person name="Tescari M."/>
            <person name="Artuso I."/>
            <person name="Lugli G.A."/>
            <person name="Frangipani E."/>
            <person name="Ventura M."/>
            <person name="Visca P."/>
        </authorList>
    </citation>
    <scope>NUCLEOTIDE SEQUENCE [LARGE SCALE GENOMIC DNA]</scope>
    <source>
        <strain evidence="2 3">DSM 1086</strain>
    </source>
</reference>
<evidence type="ECO:0000313" key="2">
    <source>
        <dbReference type="EMBL" id="MBE1206323.1"/>
    </source>
</evidence>
<accession>A0ABR9GRL0</accession>
<protein>
    <submittedName>
        <fullName evidence="2">DUF2214 family protein</fullName>
    </submittedName>
</protein>
<evidence type="ECO:0000256" key="1">
    <source>
        <dbReference type="SAM" id="Phobius"/>
    </source>
</evidence>
<dbReference type="Proteomes" id="UP000598227">
    <property type="component" value="Unassembled WGS sequence"/>
</dbReference>
<organism evidence="2 3">
    <name type="scientific">Aminobacter carboxidus</name>
    <dbReference type="NCBI Taxonomy" id="376165"/>
    <lineage>
        <taxon>Bacteria</taxon>
        <taxon>Pseudomonadati</taxon>
        <taxon>Pseudomonadota</taxon>
        <taxon>Alphaproteobacteria</taxon>
        <taxon>Hyphomicrobiales</taxon>
        <taxon>Phyllobacteriaceae</taxon>
        <taxon>Aminobacter</taxon>
    </lineage>
</organism>
<dbReference type="EMBL" id="JACZEP010000006">
    <property type="protein sequence ID" value="MBE1206323.1"/>
    <property type="molecule type" value="Genomic_DNA"/>
</dbReference>
<keyword evidence="1" id="KW-0472">Membrane</keyword>
<sequence>MTDLILTVIHHLLAFALAGVIAAEVILVRPGLERRNLALLGRIDATYGGLAALLLIIGASRVYFGLKGWEFYVYNPTFWAKMVAFAAVGLLSIAPTIRIARWRSAGGGDAYVVPDAEIARVRGFLKAEIAVFALIPLFAAALARGY</sequence>
<keyword evidence="3" id="KW-1185">Reference proteome</keyword>
<keyword evidence="1" id="KW-0812">Transmembrane</keyword>
<name>A0ABR9GRL0_9HYPH</name>
<keyword evidence="1" id="KW-1133">Transmembrane helix</keyword>